<protein>
    <submittedName>
        <fullName evidence="2">Uncharacterized protein</fullName>
    </submittedName>
</protein>
<organism evidence="2 3">
    <name type="scientific">Protopolystoma xenopodis</name>
    <dbReference type="NCBI Taxonomy" id="117903"/>
    <lineage>
        <taxon>Eukaryota</taxon>
        <taxon>Metazoa</taxon>
        <taxon>Spiralia</taxon>
        <taxon>Lophotrochozoa</taxon>
        <taxon>Platyhelminthes</taxon>
        <taxon>Monogenea</taxon>
        <taxon>Polyopisthocotylea</taxon>
        <taxon>Polystomatidea</taxon>
        <taxon>Polystomatidae</taxon>
        <taxon>Protopolystoma</taxon>
    </lineage>
</organism>
<feature type="compositionally biased region" description="Acidic residues" evidence="1">
    <location>
        <begin position="145"/>
        <end position="156"/>
    </location>
</feature>
<keyword evidence="3" id="KW-1185">Reference proteome</keyword>
<dbReference type="Proteomes" id="UP000784294">
    <property type="component" value="Unassembled WGS sequence"/>
</dbReference>
<evidence type="ECO:0000313" key="2">
    <source>
        <dbReference type="EMBL" id="VEL43811.1"/>
    </source>
</evidence>
<name>A0A448XSF0_9PLAT</name>
<dbReference type="EMBL" id="CAAALY010285437">
    <property type="protein sequence ID" value="VEL43811.1"/>
    <property type="molecule type" value="Genomic_DNA"/>
</dbReference>
<evidence type="ECO:0000256" key="1">
    <source>
        <dbReference type="SAM" id="MobiDB-lite"/>
    </source>
</evidence>
<dbReference type="AlphaFoldDB" id="A0A448XSF0"/>
<reference evidence="2" key="1">
    <citation type="submission" date="2018-11" db="EMBL/GenBank/DDBJ databases">
        <authorList>
            <consortium name="Pathogen Informatics"/>
        </authorList>
    </citation>
    <scope>NUCLEOTIDE SEQUENCE</scope>
</reference>
<comment type="caution">
    <text evidence="2">The sequence shown here is derived from an EMBL/GenBank/DDBJ whole genome shotgun (WGS) entry which is preliminary data.</text>
</comment>
<sequence length="192" mass="20313">MLPHNAASAQAHTFVHHCFIGLAWSHAILAAWTRFWPIQLACLMLAFAGLSRASRCLGLPSAFAWLFRRTLAWASSLPSSSGFSLTHLSSKSALTSVISSSVSNTTTMGVSSDMSCRSYHPPSFIEETTSGNSSSFGILPVVGGEDAEDGNNDEGAETNVSPRSTDLPSAVPLLCILIPTPSTELVATPINF</sequence>
<accession>A0A448XSF0</accession>
<evidence type="ECO:0000313" key="3">
    <source>
        <dbReference type="Proteomes" id="UP000784294"/>
    </source>
</evidence>
<proteinExistence type="predicted"/>
<gene>
    <name evidence="2" type="ORF">PXEA_LOCUS37251</name>
</gene>
<feature type="region of interest" description="Disordered" evidence="1">
    <location>
        <begin position="142"/>
        <end position="164"/>
    </location>
</feature>